<feature type="chain" id="PRO_5035264513" description="protein-tyrosine sulfotransferase" evidence="6">
    <location>
        <begin position="22"/>
        <end position="705"/>
    </location>
</feature>
<dbReference type="InterPro" id="IPR011990">
    <property type="entry name" value="TPR-like_helical_dom_sf"/>
</dbReference>
<keyword evidence="8" id="KW-1185">Reference proteome</keyword>
<sequence>MGGAFRALGIALVLLAAGAGGDVVSEIAAEAKCIHVDTLLDQYGPDGLPAAEGLLREALAIDPHSRAREMLRALVAIVREHGGSVSPATEALLASPAVPRGPPIFEHVQQPEHREPPTLAPPPPPPRQQPPRARAPDVTDPSALSSSVPIGDAAHTRAIALIKQAVELQTRDSDSYSNTPHVIALYREALALLPPDAEAHGGDVIGSVLDNLGIALRAIDRVDEAIVEQRRAVAANPNEPRHRMNLAGTLYMRGDSDGAAEQCRAALALNPMHAKALNILNSVQPITDASDERLTLLMRHAAATDELSAEERTLTHFDLFRALDKLKRYDEAWLHLEWGNALALEDMAARGPVPGDHELRDVYRRIAAAFDARALAALVDGAAAAARAADGAAAAAARALDKGGPIFIVGAYRSGSTLIEQILASHSNVHGAGENTALPPVLGAFQAQLARAHGVVFPEGFVALATARNEPVLFERIGAEYVRKTRASAQVSRSHKPRWTDKNLGNVRNVGVIVAGMPTARIVHTVRSAAATCFSMLSQHFTQGGASGRFFTCSQTSLVAHYAATDELMRHWDRSVPAGRMLTVHYEELVGEQERVSRRVVQFVGLEWEDGCMRFHAQQRAVATASLSQVRRPMYNSSLDAWRRYEARLAPLLAGLSAAVREDRPWRTARWPDQPSVDEWAAMGYAYADGATDGAGDGAAGAAVA</sequence>
<evidence type="ECO:0000256" key="1">
    <source>
        <dbReference type="ARBA" id="ARBA00009988"/>
    </source>
</evidence>
<feature type="region of interest" description="Disordered" evidence="5">
    <location>
        <begin position="99"/>
        <end position="150"/>
    </location>
</feature>
<proteinExistence type="inferred from homology"/>
<comment type="catalytic activity">
    <reaction evidence="4">
        <text>L-tyrosyl-[protein] + 3'-phosphoadenylyl sulfate = O-sulfo-L-tyrosine-[protein] + adenosine 3',5'-bisphosphate + H(+)</text>
        <dbReference type="Rhea" id="RHEA:16801"/>
        <dbReference type="Rhea" id="RHEA-COMP:10136"/>
        <dbReference type="Rhea" id="RHEA-COMP:11688"/>
        <dbReference type="ChEBI" id="CHEBI:15378"/>
        <dbReference type="ChEBI" id="CHEBI:46858"/>
        <dbReference type="ChEBI" id="CHEBI:58339"/>
        <dbReference type="ChEBI" id="CHEBI:58343"/>
        <dbReference type="ChEBI" id="CHEBI:65286"/>
        <dbReference type="EC" id="2.8.2.20"/>
    </reaction>
</comment>
<evidence type="ECO:0000313" key="7">
    <source>
        <dbReference type="EMBL" id="KAG8459001.1"/>
    </source>
</evidence>
<organism evidence="7 8">
    <name type="scientific">Diacronema lutheri</name>
    <name type="common">Unicellular marine alga</name>
    <name type="synonym">Monochrysis lutheri</name>
    <dbReference type="NCBI Taxonomy" id="2081491"/>
    <lineage>
        <taxon>Eukaryota</taxon>
        <taxon>Haptista</taxon>
        <taxon>Haptophyta</taxon>
        <taxon>Pavlovophyceae</taxon>
        <taxon>Pavlovales</taxon>
        <taxon>Pavlovaceae</taxon>
        <taxon>Diacronema</taxon>
    </lineage>
</organism>
<dbReference type="EMBL" id="JAGTXO010000045">
    <property type="protein sequence ID" value="KAG8459001.1"/>
    <property type="molecule type" value="Genomic_DNA"/>
</dbReference>
<dbReference type="SUPFAM" id="SSF48452">
    <property type="entry name" value="TPR-like"/>
    <property type="match status" value="1"/>
</dbReference>
<dbReference type="SMART" id="SM00028">
    <property type="entry name" value="TPR"/>
    <property type="match status" value="2"/>
</dbReference>
<feature type="signal peptide" evidence="6">
    <location>
        <begin position="1"/>
        <end position="21"/>
    </location>
</feature>
<dbReference type="PANTHER" id="PTHR12788">
    <property type="entry name" value="PROTEIN-TYROSINE SULFOTRANSFERASE 2"/>
    <property type="match status" value="1"/>
</dbReference>
<name>A0A8J5X5R6_DIALT</name>
<dbReference type="Proteomes" id="UP000751190">
    <property type="component" value="Unassembled WGS sequence"/>
</dbReference>
<evidence type="ECO:0000256" key="4">
    <source>
        <dbReference type="ARBA" id="ARBA00048460"/>
    </source>
</evidence>
<dbReference type="InterPro" id="IPR026634">
    <property type="entry name" value="TPST-like"/>
</dbReference>
<dbReference type="OrthoDB" id="545675at2759"/>
<dbReference type="AlphaFoldDB" id="A0A8J5X5R6"/>
<evidence type="ECO:0000256" key="5">
    <source>
        <dbReference type="SAM" id="MobiDB-lite"/>
    </source>
</evidence>
<dbReference type="InterPro" id="IPR027417">
    <property type="entry name" value="P-loop_NTPase"/>
</dbReference>
<evidence type="ECO:0000256" key="3">
    <source>
        <dbReference type="ARBA" id="ARBA00022679"/>
    </source>
</evidence>
<dbReference type="PANTHER" id="PTHR12788:SF10">
    <property type="entry name" value="PROTEIN-TYROSINE SULFOTRANSFERASE"/>
    <property type="match status" value="1"/>
</dbReference>
<dbReference type="EC" id="2.8.2.20" evidence="2"/>
<reference evidence="7" key="1">
    <citation type="submission" date="2021-05" db="EMBL/GenBank/DDBJ databases">
        <title>The genome of the haptophyte Pavlova lutheri (Diacronema luteri, Pavlovales) - a model for lipid biosynthesis in eukaryotic algae.</title>
        <authorList>
            <person name="Hulatt C.J."/>
            <person name="Posewitz M.C."/>
        </authorList>
    </citation>
    <scope>NUCLEOTIDE SEQUENCE</scope>
    <source>
        <strain evidence="7">NIVA-4/92</strain>
    </source>
</reference>
<accession>A0A8J5X5R6</accession>
<feature type="compositionally biased region" description="Pro residues" evidence="5">
    <location>
        <begin position="118"/>
        <end position="129"/>
    </location>
</feature>
<comment type="caution">
    <text evidence="7">The sequence shown here is derived from an EMBL/GenBank/DDBJ whole genome shotgun (WGS) entry which is preliminary data.</text>
</comment>
<dbReference type="GO" id="GO:0008476">
    <property type="term" value="F:protein-tyrosine sulfotransferase activity"/>
    <property type="evidence" value="ECO:0007669"/>
    <property type="project" value="UniProtKB-EC"/>
</dbReference>
<gene>
    <name evidence="7" type="ORF">KFE25_006546</name>
</gene>
<keyword evidence="3" id="KW-0808">Transferase</keyword>
<keyword evidence="6" id="KW-0732">Signal</keyword>
<dbReference type="InterPro" id="IPR019734">
    <property type="entry name" value="TPR_rpt"/>
</dbReference>
<evidence type="ECO:0000256" key="2">
    <source>
        <dbReference type="ARBA" id="ARBA00013262"/>
    </source>
</evidence>
<dbReference type="Gene3D" id="3.40.50.300">
    <property type="entry name" value="P-loop containing nucleotide triphosphate hydrolases"/>
    <property type="match status" value="1"/>
</dbReference>
<dbReference type="GO" id="GO:0005794">
    <property type="term" value="C:Golgi apparatus"/>
    <property type="evidence" value="ECO:0007669"/>
    <property type="project" value="TreeGrafter"/>
</dbReference>
<evidence type="ECO:0000256" key="6">
    <source>
        <dbReference type="SAM" id="SignalP"/>
    </source>
</evidence>
<dbReference type="Pfam" id="PF13469">
    <property type="entry name" value="Sulfotransfer_3"/>
    <property type="match status" value="1"/>
</dbReference>
<comment type="similarity">
    <text evidence="1">Belongs to the protein sulfotransferase family.</text>
</comment>
<dbReference type="Gene3D" id="1.25.40.10">
    <property type="entry name" value="Tetratricopeptide repeat domain"/>
    <property type="match status" value="1"/>
</dbReference>
<dbReference type="SUPFAM" id="SSF52540">
    <property type="entry name" value="P-loop containing nucleoside triphosphate hydrolases"/>
    <property type="match status" value="1"/>
</dbReference>
<evidence type="ECO:0000313" key="8">
    <source>
        <dbReference type="Proteomes" id="UP000751190"/>
    </source>
</evidence>
<protein>
    <recommendedName>
        <fullName evidence="2">protein-tyrosine sulfotransferase</fullName>
        <ecNumber evidence="2">2.8.2.20</ecNumber>
    </recommendedName>
</protein>